<dbReference type="KEGG" id="mng:MNEG_13976"/>
<feature type="non-terminal residue" evidence="1">
    <location>
        <position position="64"/>
    </location>
</feature>
<proteinExistence type="predicted"/>
<dbReference type="GeneID" id="25731492"/>
<dbReference type="Proteomes" id="UP000054498">
    <property type="component" value="Unassembled WGS sequence"/>
</dbReference>
<dbReference type="EMBL" id="KK104392">
    <property type="protein sequence ID" value="KIY93988.1"/>
    <property type="molecule type" value="Genomic_DNA"/>
</dbReference>
<dbReference type="RefSeq" id="XP_013893008.1">
    <property type="nucleotide sequence ID" value="XM_014037554.1"/>
</dbReference>
<keyword evidence="2" id="KW-1185">Reference proteome</keyword>
<evidence type="ECO:0000313" key="2">
    <source>
        <dbReference type="Proteomes" id="UP000054498"/>
    </source>
</evidence>
<sequence length="64" mass="7092">LWRPGRAGRQRAAAVVVQVAGAPRGRPQAGGPRDAHRAQDLLCQRAHVPVLAAHERHHRQVRRL</sequence>
<accession>A0A0D2KDT0</accession>
<gene>
    <name evidence="1" type="ORF">MNEG_13976</name>
</gene>
<protein>
    <submittedName>
        <fullName evidence="1">Uncharacterized protein</fullName>
    </submittedName>
</protein>
<dbReference type="AlphaFoldDB" id="A0A0D2KDT0"/>
<evidence type="ECO:0000313" key="1">
    <source>
        <dbReference type="EMBL" id="KIY93988.1"/>
    </source>
</evidence>
<name>A0A0D2KDT0_9CHLO</name>
<organism evidence="1 2">
    <name type="scientific">Monoraphidium neglectum</name>
    <dbReference type="NCBI Taxonomy" id="145388"/>
    <lineage>
        <taxon>Eukaryota</taxon>
        <taxon>Viridiplantae</taxon>
        <taxon>Chlorophyta</taxon>
        <taxon>core chlorophytes</taxon>
        <taxon>Chlorophyceae</taxon>
        <taxon>CS clade</taxon>
        <taxon>Sphaeropleales</taxon>
        <taxon>Selenastraceae</taxon>
        <taxon>Monoraphidium</taxon>
    </lineage>
</organism>
<feature type="non-terminal residue" evidence="1">
    <location>
        <position position="1"/>
    </location>
</feature>
<reference evidence="1 2" key="1">
    <citation type="journal article" date="2013" name="BMC Genomics">
        <title>Reconstruction of the lipid metabolism for the microalga Monoraphidium neglectum from its genome sequence reveals characteristics suitable for biofuel production.</title>
        <authorList>
            <person name="Bogen C."/>
            <person name="Al-Dilaimi A."/>
            <person name="Albersmeier A."/>
            <person name="Wichmann J."/>
            <person name="Grundmann M."/>
            <person name="Rupp O."/>
            <person name="Lauersen K.J."/>
            <person name="Blifernez-Klassen O."/>
            <person name="Kalinowski J."/>
            <person name="Goesmann A."/>
            <person name="Mussgnug J.H."/>
            <person name="Kruse O."/>
        </authorList>
    </citation>
    <scope>NUCLEOTIDE SEQUENCE [LARGE SCALE GENOMIC DNA]</scope>
    <source>
        <strain evidence="1 2">SAG 48.87</strain>
    </source>
</reference>